<dbReference type="GO" id="GO:0005829">
    <property type="term" value="C:cytosol"/>
    <property type="evidence" value="ECO:0007669"/>
    <property type="project" value="TreeGrafter"/>
</dbReference>
<keyword evidence="4" id="KW-0067">ATP-binding</keyword>
<protein>
    <submittedName>
        <fullName evidence="6">ATP-dependent DNA helicase PcrA</fullName>
    </submittedName>
</protein>
<dbReference type="CDD" id="cd18807">
    <property type="entry name" value="SF1_C_UvrD"/>
    <property type="match status" value="1"/>
</dbReference>
<organism evidence="6">
    <name type="scientific">gut metagenome</name>
    <dbReference type="NCBI Taxonomy" id="749906"/>
    <lineage>
        <taxon>unclassified sequences</taxon>
        <taxon>metagenomes</taxon>
        <taxon>organismal metagenomes</taxon>
    </lineage>
</organism>
<proteinExistence type="predicted"/>
<dbReference type="GO" id="GO:0000725">
    <property type="term" value="P:recombinational repair"/>
    <property type="evidence" value="ECO:0007669"/>
    <property type="project" value="TreeGrafter"/>
</dbReference>
<dbReference type="Gene3D" id="1.10.486.10">
    <property type="entry name" value="PCRA, domain 4"/>
    <property type="match status" value="1"/>
</dbReference>
<accession>J9GRH1</accession>
<dbReference type="EMBL" id="AMCI01001569">
    <property type="protein sequence ID" value="EJX05133.1"/>
    <property type="molecule type" value="Genomic_DNA"/>
</dbReference>
<dbReference type="Pfam" id="PF21196">
    <property type="entry name" value="PcrA_UvrD_tudor"/>
    <property type="match status" value="1"/>
</dbReference>
<evidence type="ECO:0000256" key="2">
    <source>
        <dbReference type="ARBA" id="ARBA00022801"/>
    </source>
</evidence>
<keyword evidence="2" id="KW-0378">Hydrolase</keyword>
<dbReference type="PANTHER" id="PTHR11070">
    <property type="entry name" value="UVRD / RECB / PCRA DNA HELICASE FAMILY MEMBER"/>
    <property type="match status" value="1"/>
</dbReference>
<dbReference type="InterPro" id="IPR027417">
    <property type="entry name" value="P-loop_NTPase"/>
</dbReference>
<reference evidence="6" key="1">
    <citation type="journal article" date="2012" name="PLoS ONE">
        <title>Gene sets for utilization of primary and secondary nutrition supplies in the distal gut of endangered iberian lynx.</title>
        <authorList>
            <person name="Alcaide M."/>
            <person name="Messina E."/>
            <person name="Richter M."/>
            <person name="Bargiela R."/>
            <person name="Peplies J."/>
            <person name="Huws S.A."/>
            <person name="Newbold C.J."/>
            <person name="Golyshin P.N."/>
            <person name="Simon M.A."/>
            <person name="Lopez G."/>
            <person name="Yakimov M.M."/>
            <person name="Ferrer M."/>
        </authorList>
    </citation>
    <scope>NUCLEOTIDE SEQUENCE</scope>
</reference>
<comment type="caution">
    <text evidence="6">The sequence shown here is derived from an EMBL/GenBank/DDBJ whole genome shotgun (WGS) entry which is preliminary data.</text>
</comment>
<dbReference type="InterPro" id="IPR000212">
    <property type="entry name" value="DNA_helicase_UvrD/REP"/>
</dbReference>
<dbReference type="InterPro" id="IPR014017">
    <property type="entry name" value="DNA_helicase_UvrD-like_C"/>
</dbReference>
<keyword evidence="1" id="KW-0547">Nucleotide-binding</keyword>
<keyword evidence="3 6" id="KW-0347">Helicase</keyword>
<evidence type="ECO:0000313" key="6">
    <source>
        <dbReference type="EMBL" id="EJX05133.1"/>
    </source>
</evidence>
<dbReference type="Pfam" id="PF13361">
    <property type="entry name" value="UvrD_C"/>
    <property type="match status" value="1"/>
</dbReference>
<gene>
    <name evidence="6" type="ORF">EVA_06760</name>
</gene>
<dbReference type="GO" id="GO:0033202">
    <property type="term" value="C:DNA helicase complex"/>
    <property type="evidence" value="ECO:0007669"/>
    <property type="project" value="TreeGrafter"/>
</dbReference>
<dbReference type="SUPFAM" id="SSF52540">
    <property type="entry name" value="P-loop containing nucleoside triphosphate hydrolases"/>
    <property type="match status" value="1"/>
</dbReference>
<dbReference type="GO" id="GO:0005524">
    <property type="term" value="F:ATP binding"/>
    <property type="evidence" value="ECO:0007669"/>
    <property type="project" value="UniProtKB-KW"/>
</dbReference>
<dbReference type="Gene3D" id="3.40.50.300">
    <property type="entry name" value="P-loop containing nucleotide triphosphate hydrolases"/>
    <property type="match status" value="1"/>
</dbReference>
<sequence length="287" mass="31269">MLEAQGDEGAARLENLGQLVSSVKNYEDQKAQSGEEASLAEFLEEVALISDIDSYNEDSDVVILMTMHSAKGLEFDHVFIVGMEEGIFPSEMCRFSQDELEEERRLCYVGITRARKELYLSSSQTRMIFGQTRRNPPSRFLEEIDPGYLVEEESPAIARHNVGGIGGSSFDRGSGFGACTAISSGNRQWGSFGAGAANARYRPAADRATTPFGKPTVGFAQKQVAYAKAGVKPSYAVGDMVEHKVFGRGVVLKATPAAGDMIVEIRFDTAGVKKTMANYAPMHKIEK</sequence>
<dbReference type="PANTHER" id="PTHR11070:SF2">
    <property type="entry name" value="ATP-DEPENDENT DNA HELICASE SRS2"/>
    <property type="match status" value="1"/>
</dbReference>
<dbReference type="GO" id="GO:0043138">
    <property type="term" value="F:3'-5' DNA helicase activity"/>
    <property type="evidence" value="ECO:0007669"/>
    <property type="project" value="TreeGrafter"/>
</dbReference>
<evidence type="ECO:0000256" key="1">
    <source>
        <dbReference type="ARBA" id="ARBA00022741"/>
    </source>
</evidence>
<feature type="domain" description="UvrD-like helicase C-terminal" evidence="5">
    <location>
        <begin position="8"/>
        <end position="124"/>
    </location>
</feature>
<dbReference type="AlphaFoldDB" id="J9GRH1"/>
<name>J9GRH1_9ZZZZ</name>
<evidence type="ECO:0000259" key="5">
    <source>
        <dbReference type="Pfam" id="PF13361"/>
    </source>
</evidence>
<dbReference type="GO" id="GO:0016787">
    <property type="term" value="F:hydrolase activity"/>
    <property type="evidence" value="ECO:0007669"/>
    <property type="project" value="UniProtKB-KW"/>
</dbReference>
<evidence type="ECO:0000256" key="3">
    <source>
        <dbReference type="ARBA" id="ARBA00022806"/>
    </source>
</evidence>
<dbReference type="GO" id="GO:0003677">
    <property type="term" value="F:DNA binding"/>
    <property type="evidence" value="ECO:0007669"/>
    <property type="project" value="InterPro"/>
</dbReference>
<evidence type="ECO:0000256" key="4">
    <source>
        <dbReference type="ARBA" id="ARBA00022840"/>
    </source>
</evidence>